<feature type="region of interest" description="Disordered" evidence="9">
    <location>
        <begin position="324"/>
        <end position="356"/>
    </location>
</feature>
<dbReference type="Proteomes" id="UP000223759">
    <property type="component" value="Unassembled WGS sequence"/>
</dbReference>
<dbReference type="PANTHER" id="PTHR43473">
    <property type="entry name" value="MAGNESIUM-CHELATASE SUBUNIT CHLD, CHLOROPLASTIC"/>
    <property type="match status" value="1"/>
</dbReference>
<comment type="catalytic activity">
    <reaction evidence="7 8">
        <text>protoporphyrin IX + Mg(2+) + ATP + H2O = Mg-protoporphyrin IX + ADP + phosphate + 3 H(+)</text>
        <dbReference type="Rhea" id="RHEA:13961"/>
        <dbReference type="ChEBI" id="CHEBI:15377"/>
        <dbReference type="ChEBI" id="CHEBI:15378"/>
        <dbReference type="ChEBI" id="CHEBI:18420"/>
        <dbReference type="ChEBI" id="CHEBI:30616"/>
        <dbReference type="ChEBI" id="CHEBI:43474"/>
        <dbReference type="ChEBI" id="CHEBI:57306"/>
        <dbReference type="ChEBI" id="CHEBI:60492"/>
        <dbReference type="ChEBI" id="CHEBI:456216"/>
        <dbReference type="EC" id="6.6.1.1"/>
    </reaction>
</comment>
<evidence type="ECO:0000256" key="8">
    <source>
        <dbReference type="RuleBase" id="RU362087"/>
    </source>
</evidence>
<dbReference type="AlphaFoldDB" id="A0A1R3W666"/>
<accession>A0A1R3W666</accession>
<keyword evidence="5 8" id="KW-0067">ATP-binding</keyword>
<proteinExistence type="inferred from homology"/>
<dbReference type="STRING" id="233100.SAMN05216526_1822"/>
<dbReference type="GO" id="GO:0005524">
    <property type="term" value="F:ATP binding"/>
    <property type="evidence" value="ECO:0007669"/>
    <property type="project" value="UniProtKB-UniRule"/>
</dbReference>
<dbReference type="InterPro" id="IPR011776">
    <property type="entry name" value="Mg_chelatase_ATPase-dsu"/>
</dbReference>
<comment type="function">
    <text evidence="8">Involved in bacteriochlorophyll biosynthesis; introduces a magnesium ion into protoporphyrin IX to yield Mg-protoporphyrin IX.</text>
</comment>
<protein>
    <recommendedName>
        <fullName evidence="8">Mg-protoporphyrin IX chelatase</fullName>
        <ecNumber evidence="8">6.6.1.1</ecNumber>
    </recommendedName>
</protein>
<dbReference type="GO" id="GO:0016851">
    <property type="term" value="F:magnesium chelatase activity"/>
    <property type="evidence" value="ECO:0007669"/>
    <property type="project" value="UniProtKB-UniRule"/>
</dbReference>
<dbReference type="PROSITE" id="PS50234">
    <property type="entry name" value="VWFA"/>
    <property type="match status" value="1"/>
</dbReference>
<evidence type="ECO:0000259" key="10">
    <source>
        <dbReference type="PROSITE" id="PS50234"/>
    </source>
</evidence>
<comment type="pathway">
    <text evidence="8">Porphyrin-containing compound metabolism; bacteriochlorophyll biosynthesis.</text>
</comment>
<dbReference type="Pfam" id="PF17863">
    <property type="entry name" value="AAA_lid_2"/>
    <property type="match status" value="1"/>
</dbReference>
<evidence type="ECO:0000256" key="3">
    <source>
        <dbReference type="ARBA" id="ARBA00022598"/>
    </source>
</evidence>
<dbReference type="RefSeq" id="WP_076756197.1">
    <property type="nucleotide sequence ID" value="NZ_CP023018.1"/>
</dbReference>
<feature type="region of interest" description="Disordered" evidence="9">
    <location>
        <begin position="265"/>
        <end position="294"/>
    </location>
</feature>
<gene>
    <name evidence="11" type="ORF">SAMN05216526_1822</name>
</gene>
<dbReference type="NCBIfam" id="NF009943">
    <property type="entry name" value="PRK13406.1"/>
    <property type="match status" value="1"/>
</dbReference>
<dbReference type="Gene3D" id="1.10.8.80">
    <property type="entry name" value="Magnesium chelatase subunit I, C-Terminal domain"/>
    <property type="match status" value="1"/>
</dbReference>
<dbReference type="InterPro" id="IPR027417">
    <property type="entry name" value="P-loop_NTPase"/>
</dbReference>
<dbReference type="Gene3D" id="3.40.50.410">
    <property type="entry name" value="von Willebrand factor, type A domain"/>
    <property type="match status" value="1"/>
</dbReference>
<dbReference type="Gene3D" id="3.40.50.300">
    <property type="entry name" value="P-loop containing nucleotide triphosphate hydrolases"/>
    <property type="match status" value="1"/>
</dbReference>
<evidence type="ECO:0000256" key="7">
    <source>
        <dbReference type="ARBA" id="ARBA00048693"/>
    </source>
</evidence>
<evidence type="ECO:0000313" key="11">
    <source>
        <dbReference type="EMBL" id="SIT73168.1"/>
    </source>
</evidence>
<feature type="compositionally biased region" description="Acidic residues" evidence="9">
    <location>
        <begin position="279"/>
        <end position="294"/>
    </location>
</feature>
<organism evidence="11 12">
    <name type="scientific">Ectothiorhodosinus mongolicus</name>
    <dbReference type="NCBI Taxonomy" id="233100"/>
    <lineage>
        <taxon>Bacteria</taxon>
        <taxon>Pseudomonadati</taxon>
        <taxon>Pseudomonadota</taxon>
        <taxon>Gammaproteobacteria</taxon>
        <taxon>Chromatiales</taxon>
        <taxon>Ectothiorhodospiraceae</taxon>
        <taxon>Ectothiorhodosinus</taxon>
    </lineage>
</organism>
<keyword evidence="2 8" id="KW-0602">Photosynthesis</keyword>
<dbReference type="NCBIfam" id="TIGR02031">
    <property type="entry name" value="BchD-ChlD"/>
    <property type="match status" value="1"/>
</dbReference>
<name>A0A1R3W666_9GAMM</name>
<dbReference type="InterPro" id="IPR041628">
    <property type="entry name" value="ChlI/MoxR_AAA_lid"/>
</dbReference>
<evidence type="ECO:0000256" key="2">
    <source>
        <dbReference type="ARBA" id="ARBA00022531"/>
    </source>
</evidence>
<dbReference type="PANTHER" id="PTHR43473:SF2">
    <property type="entry name" value="MAGNESIUM-CHELATASE SUBUNIT CHLD, CHLOROPLASTIC"/>
    <property type="match status" value="1"/>
</dbReference>
<evidence type="ECO:0000313" key="12">
    <source>
        <dbReference type="Proteomes" id="UP000223759"/>
    </source>
</evidence>
<evidence type="ECO:0000256" key="5">
    <source>
        <dbReference type="ARBA" id="ARBA00022840"/>
    </source>
</evidence>
<feature type="compositionally biased region" description="Low complexity" evidence="9">
    <location>
        <begin position="324"/>
        <end position="339"/>
    </location>
</feature>
<evidence type="ECO:0000256" key="1">
    <source>
        <dbReference type="ARBA" id="ARBA00005799"/>
    </source>
</evidence>
<keyword evidence="4 8" id="KW-0547">Nucleotide-binding</keyword>
<dbReference type="OrthoDB" id="9775079at2"/>
<dbReference type="GO" id="GO:0030494">
    <property type="term" value="P:bacteriochlorophyll biosynthetic process"/>
    <property type="evidence" value="ECO:0007669"/>
    <property type="project" value="UniProtKB-UniPathway"/>
</dbReference>
<dbReference type="SUPFAM" id="SSF52540">
    <property type="entry name" value="P-loop containing nucleoside triphosphate hydrolases"/>
    <property type="match status" value="1"/>
</dbReference>
<feature type="domain" description="VWFA" evidence="10">
    <location>
        <begin position="416"/>
        <end position="569"/>
    </location>
</feature>
<keyword evidence="8" id="KW-0077">Bacteriochlorophyll biosynthesis</keyword>
<dbReference type="SMART" id="SM00327">
    <property type="entry name" value="VWA"/>
    <property type="match status" value="1"/>
</dbReference>
<evidence type="ECO:0000256" key="6">
    <source>
        <dbReference type="ARBA" id="ARBA00023171"/>
    </source>
</evidence>
<evidence type="ECO:0000256" key="4">
    <source>
        <dbReference type="ARBA" id="ARBA00022741"/>
    </source>
</evidence>
<keyword evidence="3 8" id="KW-0436">Ligase</keyword>
<dbReference type="Pfam" id="PF13519">
    <property type="entry name" value="VWA_2"/>
    <property type="match status" value="1"/>
</dbReference>
<dbReference type="EMBL" id="FTPK01000003">
    <property type="protein sequence ID" value="SIT73168.1"/>
    <property type="molecule type" value="Genomic_DNA"/>
</dbReference>
<dbReference type="InterPro" id="IPR036465">
    <property type="entry name" value="vWFA_dom_sf"/>
</dbReference>
<comment type="similarity">
    <text evidence="1 8">Belongs to the Mg-chelatase subunits D/I family.</text>
</comment>
<dbReference type="SUPFAM" id="SSF53300">
    <property type="entry name" value="vWA-like"/>
    <property type="match status" value="1"/>
</dbReference>
<reference evidence="11 12" key="1">
    <citation type="submission" date="2017-01" db="EMBL/GenBank/DDBJ databases">
        <authorList>
            <person name="Mah S.A."/>
            <person name="Swanson W.J."/>
            <person name="Moy G.W."/>
            <person name="Vacquier V.D."/>
        </authorList>
    </citation>
    <scope>NUCLEOTIDE SEQUENCE [LARGE SCALE GENOMIC DNA]</scope>
    <source>
        <strain evidence="11 12">M9</strain>
    </source>
</reference>
<keyword evidence="12" id="KW-1185">Reference proteome</keyword>
<dbReference type="UniPathway" id="UPA00669"/>
<dbReference type="EC" id="6.6.1.1" evidence="8"/>
<dbReference type="InterPro" id="IPR002035">
    <property type="entry name" value="VWF_A"/>
</dbReference>
<keyword evidence="6 8" id="KW-0149">Chlorophyll biosynthesis</keyword>
<dbReference type="GO" id="GO:0015979">
    <property type="term" value="P:photosynthesis"/>
    <property type="evidence" value="ECO:0007669"/>
    <property type="project" value="UniProtKB-UniRule"/>
</dbReference>
<sequence>MSKEPVPEFGPWTLASIAAGLFAVDPTGLGGVSLHAHAGPVRDTWTQQLRDLLPPEDPLRRMPLNIADGRLLGGLDLAATLRAGRPVAEQGLLAECDGGVVIAAMAERLTPSAAGRIAAVMDNHEVLLERDGLGLRLPARFGLVALDESMNEEEAVPKALLDRLAFLLDLEPVARSDTHASLWSLEQVRAAREKLPEVSVDEELLKVLCGTALALGVYSLRIPLLALRAARAAAALDGRSAATEEDAALAARLVLAPRATRLPAMEEEAEPEPPPPEEPPPEQDQAEDQEQQDPADLDKPLEDRVLDAAKAALPAGLLAQLQAGLGSRSRSQSSGKAGALQQGNKRGRPIGTRRGELKSGARLNVIETLRAAAPWQPIRRAQALAAEEGAERKGPRVHVRRDDFRIQRFKQRSETTTIFAVDASGSAALHRLAEAKGAVELLLADCYVRRDRVGLIAFRGQGSDLLLPPTRSLVRAKRGLAALPGGGGTPLANAIDAVRELAESVKRRGETPVAVFLTDGRANIARDGSTGRQQATEDALSAARELALTGIKTILVDTSPRPQSTARELAMAMQARYLPLPHADAQTLSTAVQSAAA</sequence>
<evidence type="ECO:0000256" key="9">
    <source>
        <dbReference type="SAM" id="MobiDB-lite"/>
    </source>
</evidence>